<dbReference type="PROSITE" id="PS50003">
    <property type="entry name" value="PH_DOMAIN"/>
    <property type="match status" value="2"/>
</dbReference>
<feature type="region of interest" description="Disordered" evidence="4">
    <location>
        <begin position="986"/>
        <end position="1039"/>
    </location>
</feature>
<dbReference type="InterPro" id="IPR000651">
    <property type="entry name" value="Ras-like_Gua-exchang_fac_N"/>
</dbReference>
<evidence type="ECO:0000259" key="8">
    <source>
        <dbReference type="PROSITE" id="PS50212"/>
    </source>
</evidence>
<feature type="compositionally biased region" description="Low complexity" evidence="4">
    <location>
        <begin position="862"/>
        <end position="871"/>
    </location>
</feature>
<dbReference type="Pfam" id="PF00618">
    <property type="entry name" value="RasGEF_N"/>
    <property type="match status" value="1"/>
</dbReference>
<evidence type="ECO:0000259" key="7">
    <source>
        <dbReference type="PROSITE" id="PS50010"/>
    </source>
</evidence>
<evidence type="ECO:0000256" key="4">
    <source>
        <dbReference type="SAM" id="MobiDB-lite"/>
    </source>
</evidence>
<proteinExistence type="predicted"/>
<sequence length="1608" mass="180065">MHAMQRSIRIHDQQLLFLAERARQEVAKSKSNGQCYAGNMSKRSLGEKNWTQRWFLLHQNLLFYFENVTASRPLGVLFLEGSYCERVILSSPRHSTKDKDVVPDNQHCFVVSYRKENLKQYEFCTENDAICSAWVDAITQASFNKILQQKEELEQKHLHLLHIVESEKTSKWQLRQQCDELTTEISKLRTELRTYKRHMNTMSSSGLINNATAAGGQTPGSMANEFHPRFVADQNDSQNGPHAALNSETIDIKKIQKVQSFFRGWLCRRRWKQIVEEYIRSPHAENMRKRNSLVFAMVECEQEYVQQIQMLVTCFFRPLKMAASSKTPPITHEDVNSIFLNSETILFLHQIFVKGLIARMDNWPTLVLGDLFDMLLPMLSIYQEYVRNHHYSLQVLAECKQNAEFASLLRKLEDKLIVQGRSLEQFLTYPMNQIPRYIVTLHELLAHTPHDHVERKSLEYAKNRLEELSRVMHDEVSETENIRKNLGIERMIVEGCDILLDVNQIFVRQGTLIHVLKEGGSSRARSSRFTRSIGSGSNDKSEVVRQCFLFTNHLIITSRSTTNGKLHLAKTVGKVPLHEVTLIEDTSEMNDEDDQGASSHLQPHAADAGNQHKGHNSEYHGRDFKLVIDQKPTPMTVHLVAASEEEKLAWTADILQCLENLRCSDLLSAAMNEASSVTMPNSIKNDPKLFRDDVDIRFSRSLNSCKVPQIRYATLERLLERLTDLRFLSVDFLNTFLLTYRVFTTGMYVLNALIKVYQSAETLTIEDISRGDIVRSHGSIAFSHEEGESAEDPVTKMRRVSTLSTTSTPPTLTDSGEDTAGSASGRSPHWRWSFRKFEEEQRGSVRVRRLREGAIPSPIPASPCSSSTEQHSSTEELVEDRSVADAPPSPKVLQTGTSFDSKHLAVPGGTAAATFHQAPSVPPLGFPSASAAPPHPHVTFQSNGTSPLPQHRSEPPTVPSKFGEASEDNESEIFYLDQVNVNRHKNPVRTVPMPPALIMPSRPTTTSATTLSTLQTTPSILKNPSGAGGRYPRGPRDLRRNYTPLDIAAVLTSPNLSRKRESNVSDYTGLSLSPRNSLLSTGGESVKGGSTPPKRGSTTSDYASDYLSPRNSVILPGQDGRNSSMSSHSAQPSKRGSNVSDVSGYVSSYRSSVQFSDSQHSHRSNSMFSAGAGEPGSPHSGRVGVVVTSSRRSGRRCSSAVAAAAFAVATAASGNPPDMIDEEVEADAQHNRRASIICAAATMRVLNVMRHWASKQRQDFETDFQLRTSAVNFLQDVVSDYNLLPAEQKLASQILRTLTTGGDEPNLVERQAELEKILTPPTGSTKETSTNISALEIAEQMTLLDHKIFMAIRSEEFLGMAWMKQDKGERAPNILLITKRFNETSRLVVSEIIACSSLTERINIIEKWTAVADICRVLHNYNGVLQICAALVNSSVYRLKRTWAKLSKTTKLTIDKLQTLVASDGRFKNMREALHRCDPPCVPYLGMYLTDLSFIEEGTPNYAENGMINFSKMRMIAHVVQEIKLYQQSPYKIQHSPRVTAYLLDSTRYMTDDELYRRSLMIEPRTARMSVDIPSRDPSAGPPSTPLVPRANGGKEAARLQTQTSFPG</sequence>
<dbReference type="CDD" id="cd06224">
    <property type="entry name" value="REM"/>
    <property type="match status" value="1"/>
</dbReference>
<dbReference type="SUPFAM" id="SSF48366">
    <property type="entry name" value="Ras GEF"/>
    <property type="match status" value="1"/>
</dbReference>
<evidence type="ECO:0000256" key="1">
    <source>
        <dbReference type="ARBA" id="ARBA00022658"/>
    </source>
</evidence>
<gene>
    <name evidence="9" type="primary">RvY_02074-1</name>
    <name evidence="9" type="synonym">RvY_02074.1</name>
    <name evidence="9" type="ORF">RvY_02074</name>
</gene>
<feature type="compositionally biased region" description="Low complexity" evidence="4">
    <location>
        <begin position="801"/>
        <end position="813"/>
    </location>
</feature>
<dbReference type="Gene3D" id="1.20.870.10">
    <property type="entry name" value="Son of sevenless (SoS) protein Chain: S domain 1"/>
    <property type="match status" value="2"/>
</dbReference>
<dbReference type="CDD" id="cd00155">
    <property type="entry name" value="RasGEF"/>
    <property type="match status" value="1"/>
</dbReference>
<feature type="region of interest" description="Disordered" evidence="4">
    <location>
        <begin position="843"/>
        <end position="890"/>
    </location>
</feature>
<feature type="domain" description="PH" evidence="5">
    <location>
        <begin position="33"/>
        <end position="143"/>
    </location>
</feature>
<dbReference type="InterPro" id="IPR001849">
    <property type="entry name" value="PH_domain"/>
</dbReference>
<dbReference type="InterPro" id="IPR023578">
    <property type="entry name" value="Ras_GEF_dom_sf"/>
</dbReference>
<dbReference type="InterPro" id="IPR035899">
    <property type="entry name" value="DBL_dom_sf"/>
</dbReference>
<dbReference type="InterPro" id="IPR011993">
    <property type="entry name" value="PH-like_dom_sf"/>
</dbReference>
<reference evidence="9 10" key="1">
    <citation type="journal article" date="2016" name="Nat. Commun.">
        <title>Extremotolerant tardigrade genome and improved radiotolerance of human cultured cells by tardigrade-unique protein.</title>
        <authorList>
            <person name="Hashimoto T."/>
            <person name="Horikawa D.D."/>
            <person name="Saito Y."/>
            <person name="Kuwahara H."/>
            <person name="Kozuka-Hata H."/>
            <person name="Shin-I T."/>
            <person name="Minakuchi Y."/>
            <person name="Ohishi K."/>
            <person name="Motoyama A."/>
            <person name="Aizu T."/>
            <person name="Enomoto A."/>
            <person name="Kondo K."/>
            <person name="Tanaka S."/>
            <person name="Hara Y."/>
            <person name="Koshikawa S."/>
            <person name="Sagara H."/>
            <person name="Miura T."/>
            <person name="Yokobori S."/>
            <person name="Miyagawa K."/>
            <person name="Suzuki Y."/>
            <person name="Kubo T."/>
            <person name="Oyama M."/>
            <person name="Kohara Y."/>
            <person name="Fujiyama A."/>
            <person name="Arakawa K."/>
            <person name="Katayama T."/>
            <person name="Toyoda A."/>
            <person name="Kunieda T."/>
        </authorList>
    </citation>
    <scope>NUCLEOTIDE SEQUENCE [LARGE SCALE GENOMIC DNA]</scope>
    <source>
        <strain evidence="9 10">YOKOZUNA-1</strain>
    </source>
</reference>
<keyword evidence="1 2" id="KW-0344">Guanine-nucleotide releasing factor</keyword>
<protein>
    <recommendedName>
        <fullName evidence="11">Ras-specific guanine nucleotide-releasing factor 1</fullName>
    </recommendedName>
</protein>
<dbReference type="OrthoDB" id="10254377at2759"/>
<dbReference type="GO" id="GO:0005886">
    <property type="term" value="C:plasma membrane"/>
    <property type="evidence" value="ECO:0007669"/>
    <property type="project" value="TreeGrafter"/>
</dbReference>
<evidence type="ECO:0000256" key="2">
    <source>
        <dbReference type="PROSITE-ProRule" id="PRU00168"/>
    </source>
</evidence>
<dbReference type="GO" id="GO:0007265">
    <property type="term" value="P:Ras protein signal transduction"/>
    <property type="evidence" value="ECO:0007669"/>
    <property type="project" value="TreeGrafter"/>
</dbReference>
<dbReference type="PANTHER" id="PTHR23113">
    <property type="entry name" value="GUANINE NUCLEOTIDE EXCHANGE FACTOR"/>
    <property type="match status" value="1"/>
</dbReference>
<keyword evidence="10" id="KW-1185">Reference proteome</keyword>
<dbReference type="InterPro" id="IPR008937">
    <property type="entry name" value="Ras-like_GEF"/>
</dbReference>
<evidence type="ECO:0000313" key="10">
    <source>
        <dbReference type="Proteomes" id="UP000186922"/>
    </source>
</evidence>
<feature type="compositionally biased region" description="Polar residues" evidence="4">
    <location>
        <begin position="1154"/>
        <end position="1168"/>
    </location>
</feature>
<dbReference type="PROSITE" id="PS00720">
    <property type="entry name" value="RASGEF"/>
    <property type="match status" value="1"/>
</dbReference>
<feature type="coiled-coil region" evidence="3">
    <location>
        <begin position="171"/>
        <end position="198"/>
    </location>
</feature>
<dbReference type="InterPro" id="IPR000219">
    <property type="entry name" value="DH_dom"/>
</dbReference>
<feature type="region of interest" description="Disordered" evidence="4">
    <location>
        <begin position="941"/>
        <end position="964"/>
    </location>
</feature>
<feature type="domain" description="N-terminal Ras-GEF" evidence="8">
    <location>
        <begin position="706"/>
        <end position="827"/>
    </location>
</feature>
<dbReference type="Pfam" id="PF00621">
    <property type="entry name" value="RhoGEF"/>
    <property type="match status" value="1"/>
</dbReference>
<feature type="domain" description="PH" evidence="5">
    <location>
        <begin position="514"/>
        <end position="659"/>
    </location>
</feature>
<dbReference type="SUPFAM" id="SSF48065">
    <property type="entry name" value="DBL homology domain (DH-domain)"/>
    <property type="match status" value="1"/>
</dbReference>
<dbReference type="STRING" id="947166.A0A1D1UJB0"/>
<evidence type="ECO:0000259" key="5">
    <source>
        <dbReference type="PROSITE" id="PS50003"/>
    </source>
</evidence>
<dbReference type="Pfam" id="PF00617">
    <property type="entry name" value="RasGEF"/>
    <property type="match status" value="1"/>
</dbReference>
<dbReference type="Gene3D" id="2.30.29.30">
    <property type="entry name" value="Pleckstrin-homology domain (PH domain)/Phosphotyrosine-binding domain (PTB)"/>
    <property type="match status" value="2"/>
</dbReference>
<dbReference type="InterPro" id="IPR036964">
    <property type="entry name" value="RASGEF_cat_dom_sf"/>
</dbReference>
<evidence type="ECO:0000313" key="9">
    <source>
        <dbReference type="EMBL" id="GAU89531.1"/>
    </source>
</evidence>
<name>A0A1D1UJB0_RAMVA</name>
<organism evidence="9 10">
    <name type="scientific">Ramazzottius varieornatus</name>
    <name type="common">Water bear</name>
    <name type="synonym">Tardigrade</name>
    <dbReference type="NCBI Taxonomy" id="947166"/>
    <lineage>
        <taxon>Eukaryota</taxon>
        <taxon>Metazoa</taxon>
        <taxon>Ecdysozoa</taxon>
        <taxon>Tardigrada</taxon>
        <taxon>Eutardigrada</taxon>
        <taxon>Parachela</taxon>
        <taxon>Hypsibioidea</taxon>
        <taxon>Ramazzottiidae</taxon>
        <taxon>Ramazzottius</taxon>
    </lineage>
</organism>
<dbReference type="PROSITE" id="PS50212">
    <property type="entry name" value="RASGEF_NTER"/>
    <property type="match status" value="1"/>
</dbReference>
<feature type="compositionally biased region" description="Polar residues" evidence="4">
    <location>
        <begin position="1120"/>
        <end position="1135"/>
    </location>
</feature>
<dbReference type="Gene3D" id="1.20.900.10">
    <property type="entry name" value="Dbl homology (DH) domain"/>
    <property type="match status" value="1"/>
</dbReference>
<keyword evidence="3" id="KW-0175">Coiled coil</keyword>
<dbReference type="Proteomes" id="UP000186922">
    <property type="component" value="Unassembled WGS sequence"/>
</dbReference>
<dbReference type="PROSITE" id="PS50010">
    <property type="entry name" value="DH_2"/>
    <property type="match status" value="1"/>
</dbReference>
<evidence type="ECO:0000256" key="3">
    <source>
        <dbReference type="SAM" id="Coils"/>
    </source>
</evidence>
<feature type="domain" description="Ras-GEF" evidence="6">
    <location>
        <begin position="1333"/>
        <end position="1565"/>
    </location>
</feature>
<dbReference type="SMART" id="SM00233">
    <property type="entry name" value="PH"/>
    <property type="match status" value="2"/>
</dbReference>
<dbReference type="SMART" id="SM00325">
    <property type="entry name" value="RhoGEF"/>
    <property type="match status" value="1"/>
</dbReference>
<comment type="caution">
    <text evidence="9">The sequence shown here is derived from an EMBL/GenBank/DDBJ whole genome shotgun (WGS) entry which is preliminary data.</text>
</comment>
<dbReference type="PANTHER" id="PTHR23113:SF99">
    <property type="entry name" value="RASGEF DOMAIN-CONTAINING PROTEIN"/>
    <property type="match status" value="1"/>
</dbReference>
<dbReference type="SMART" id="SM00229">
    <property type="entry name" value="RasGEFN"/>
    <property type="match status" value="1"/>
</dbReference>
<dbReference type="PROSITE" id="PS50009">
    <property type="entry name" value="RASGEF_CAT"/>
    <property type="match status" value="1"/>
</dbReference>
<accession>A0A1D1UJB0</accession>
<dbReference type="EMBL" id="BDGG01000001">
    <property type="protein sequence ID" value="GAU89531.1"/>
    <property type="molecule type" value="Genomic_DNA"/>
</dbReference>
<feature type="region of interest" description="Disordered" evidence="4">
    <location>
        <begin position="589"/>
        <end position="616"/>
    </location>
</feature>
<feature type="domain" description="DH" evidence="7">
    <location>
        <begin position="289"/>
        <end position="475"/>
    </location>
</feature>
<dbReference type="InterPro" id="IPR001895">
    <property type="entry name" value="RASGEF_cat_dom"/>
</dbReference>
<dbReference type="InterPro" id="IPR019804">
    <property type="entry name" value="Ras_G-nucl-exch_fac_CS"/>
</dbReference>
<feature type="region of interest" description="Disordered" evidence="4">
    <location>
        <begin position="1057"/>
        <end position="1184"/>
    </location>
</feature>
<feature type="region of interest" description="Disordered" evidence="4">
    <location>
        <begin position="780"/>
        <end position="827"/>
    </location>
</feature>
<feature type="compositionally biased region" description="Low complexity" evidence="4">
    <location>
        <begin position="1000"/>
        <end position="1021"/>
    </location>
</feature>
<dbReference type="GO" id="GO:0005085">
    <property type="term" value="F:guanyl-nucleotide exchange factor activity"/>
    <property type="evidence" value="ECO:0007669"/>
    <property type="project" value="UniProtKB-KW"/>
</dbReference>
<evidence type="ECO:0000259" key="6">
    <source>
        <dbReference type="PROSITE" id="PS50009"/>
    </source>
</evidence>
<dbReference type="SMART" id="SM00147">
    <property type="entry name" value="RasGEF"/>
    <property type="match status" value="1"/>
</dbReference>
<evidence type="ECO:0008006" key="11">
    <source>
        <dbReference type="Google" id="ProtNLM"/>
    </source>
</evidence>
<dbReference type="SUPFAM" id="SSF50729">
    <property type="entry name" value="PH domain-like"/>
    <property type="match status" value="2"/>
</dbReference>
<feature type="compositionally biased region" description="Low complexity" evidence="4">
    <location>
        <begin position="1136"/>
        <end position="1153"/>
    </location>
</feature>
<dbReference type="CDD" id="cd00160">
    <property type="entry name" value="RhoGEF"/>
    <property type="match status" value="1"/>
</dbReference>
<dbReference type="Pfam" id="PF00169">
    <property type="entry name" value="PH"/>
    <property type="match status" value="1"/>
</dbReference>
<feature type="compositionally biased region" description="Polar residues" evidence="4">
    <location>
        <begin position="1064"/>
        <end position="1083"/>
    </location>
</feature>
<dbReference type="Gene3D" id="1.10.840.10">
    <property type="entry name" value="Ras guanine-nucleotide exchange factors catalytic domain"/>
    <property type="match status" value="1"/>
</dbReference>
<dbReference type="PROSITE" id="PS50096">
    <property type="entry name" value="IQ"/>
    <property type="match status" value="1"/>
</dbReference>
<feature type="region of interest" description="Disordered" evidence="4">
    <location>
        <begin position="1570"/>
        <end position="1608"/>
    </location>
</feature>